<reference evidence="2" key="1">
    <citation type="submission" date="2021-01" db="EMBL/GenBank/DDBJ databases">
        <title>Lacisediminihabitans sp. nov. strain G11-30, isolated from Antarctic Soil.</title>
        <authorList>
            <person name="Li J."/>
        </authorList>
    </citation>
    <scope>NUCLEOTIDE SEQUENCE</scope>
    <source>
        <strain evidence="2">G11-30</strain>
    </source>
</reference>
<evidence type="ECO:0008006" key="4">
    <source>
        <dbReference type="Google" id="ProtNLM"/>
    </source>
</evidence>
<evidence type="ECO:0000256" key="1">
    <source>
        <dbReference type="SAM" id="Phobius"/>
    </source>
</evidence>
<comment type="caution">
    <text evidence="2">The sequence shown here is derived from an EMBL/GenBank/DDBJ whole genome shotgun (WGS) entry which is preliminary data.</text>
</comment>
<evidence type="ECO:0000313" key="3">
    <source>
        <dbReference type="Proteomes" id="UP000636458"/>
    </source>
</evidence>
<keyword evidence="1" id="KW-0472">Membrane</keyword>
<dbReference type="AlphaFoldDB" id="A0A934SM56"/>
<sequence>MDPNDPNSYGYSGDPGLWVAAYFSIFFGVIVFSLLVGVAAYVLTALSLMSFFRKVGVRPWIAWVPIYNNWVWLEVGGQRGWLSLLSIVPYGGTVSAIFLYIGMYRSGLAFGKSGGFLVLGIFLPFVWAFILGSRAEVYRPELIAAAGYGPPLAGYGSVGHNYANAWSAAGWTTPA</sequence>
<name>A0A934SM56_9MICO</name>
<dbReference type="EMBL" id="JAEPES010000002">
    <property type="protein sequence ID" value="MBK4347502.1"/>
    <property type="molecule type" value="Genomic_DNA"/>
</dbReference>
<accession>A0A934SM56</accession>
<feature type="transmembrane region" description="Helical" evidence="1">
    <location>
        <begin position="114"/>
        <end position="132"/>
    </location>
</feature>
<dbReference type="RefSeq" id="WP_200555846.1">
    <property type="nucleotide sequence ID" value="NZ_JAEPES010000002.1"/>
</dbReference>
<dbReference type="Proteomes" id="UP000636458">
    <property type="component" value="Unassembled WGS sequence"/>
</dbReference>
<feature type="transmembrane region" description="Helical" evidence="1">
    <location>
        <begin position="20"/>
        <end position="43"/>
    </location>
</feature>
<dbReference type="Pfam" id="PF18936">
    <property type="entry name" value="DUF5684"/>
    <property type="match status" value="1"/>
</dbReference>
<keyword evidence="1" id="KW-1133">Transmembrane helix</keyword>
<keyword evidence="1" id="KW-0812">Transmembrane</keyword>
<proteinExistence type="predicted"/>
<keyword evidence="3" id="KW-1185">Reference proteome</keyword>
<gene>
    <name evidence="2" type="ORF">IV501_07645</name>
</gene>
<evidence type="ECO:0000313" key="2">
    <source>
        <dbReference type="EMBL" id="MBK4347502.1"/>
    </source>
</evidence>
<protein>
    <recommendedName>
        <fullName evidence="4">Signal peptidase I</fullName>
    </recommendedName>
</protein>
<dbReference type="InterPro" id="IPR043739">
    <property type="entry name" value="DUF5684"/>
</dbReference>
<organism evidence="2 3">
    <name type="scientific">Lacisediminihabitans changchengi</name>
    <dbReference type="NCBI Taxonomy" id="2787634"/>
    <lineage>
        <taxon>Bacteria</taxon>
        <taxon>Bacillati</taxon>
        <taxon>Actinomycetota</taxon>
        <taxon>Actinomycetes</taxon>
        <taxon>Micrococcales</taxon>
        <taxon>Microbacteriaceae</taxon>
        <taxon>Lacisediminihabitans</taxon>
    </lineage>
</organism>
<feature type="transmembrane region" description="Helical" evidence="1">
    <location>
        <begin position="79"/>
        <end position="102"/>
    </location>
</feature>